<dbReference type="RefSeq" id="XP_026279626.1">
    <property type="nucleotide sequence ID" value="XM_026423841.2"/>
</dbReference>
<sequence length="483" mass="53176">MELTQLPDDALVMAMQYVDVQDLLALRLVCKRLGGLALHRDVWRHRRLNQDDACVCPVLRLAPCLDTLEAAFPSRGCFLAYTMTSCAFAGMELLLDNSMDAMLAAMALCRQQPLGRLRRLEISFADSNFRKGERALMGALASTFGLEELKIINYTGCSGSTAKVVAHSSVRVASLKRFTFDFEPEAVPFLDCILSVHAATLEEVDFCVYRSVDTSFSAACTSVAPLLACCMSLRKLSSMLIPGLGALGSCKALRFLHLTIHPDKTLVAEVAQFLRSAEHLREVKLTYQPALRSATDVGGGLVLALASSGRSRLEALSVQNDDSSKQHFPLLEPLFGALPSLQHLQRLGMSELTLEERGQVLELISPVTAPALGLLELASDPSGTSCAHAWLHSDVVRATMKRNPLLHVKIMVDFMTAIYCTTKHCSAPCASLRCHEELVVCRRKLKVEDYEDIYLILFSHDPRDGCSQDHRAARCECVHIPRN</sequence>
<proteinExistence type="predicted"/>
<dbReference type="InterPro" id="IPR032675">
    <property type="entry name" value="LRR_dom_sf"/>
</dbReference>
<dbReference type="AlphaFoldDB" id="A0A6J1SM70"/>
<dbReference type="Gene3D" id="1.20.1280.50">
    <property type="match status" value="1"/>
</dbReference>
<dbReference type="PROSITE" id="PS50181">
    <property type="entry name" value="FBOX"/>
    <property type="match status" value="1"/>
</dbReference>
<dbReference type="Gene3D" id="3.80.10.10">
    <property type="entry name" value="Ribonuclease Inhibitor"/>
    <property type="match status" value="1"/>
</dbReference>
<dbReference type="SUPFAM" id="SSF81383">
    <property type="entry name" value="F-box domain"/>
    <property type="match status" value="1"/>
</dbReference>
<dbReference type="InterPro" id="IPR036047">
    <property type="entry name" value="F-box-like_dom_sf"/>
</dbReference>
<organism evidence="2 3">
    <name type="scientific">Frankliniella occidentalis</name>
    <name type="common">Western flower thrips</name>
    <name type="synonym">Euthrips occidentalis</name>
    <dbReference type="NCBI Taxonomy" id="133901"/>
    <lineage>
        <taxon>Eukaryota</taxon>
        <taxon>Metazoa</taxon>
        <taxon>Ecdysozoa</taxon>
        <taxon>Arthropoda</taxon>
        <taxon>Hexapoda</taxon>
        <taxon>Insecta</taxon>
        <taxon>Pterygota</taxon>
        <taxon>Neoptera</taxon>
        <taxon>Paraneoptera</taxon>
        <taxon>Thysanoptera</taxon>
        <taxon>Terebrantia</taxon>
        <taxon>Thripoidea</taxon>
        <taxon>Thripidae</taxon>
        <taxon>Frankliniella</taxon>
    </lineage>
</organism>
<accession>A0A6J1SM70</accession>
<name>A0A6J1SM70_FRAOC</name>
<protein>
    <submittedName>
        <fullName evidence="3">Uncharacterized protein LOC113207325</fullName>
    </submittedName>
</protein>
<gene>
    <name evidence="3" type="primary">LOC113207325</name>
</gene>
<evidence type="ECO:0000313" key="3">
    <source>
        <dbReference type="RefSeq" id="XP_026279626.1"/>
    </source>
</evidence>
<dbReference type="KEGG" id="foc:113207325"/>
<evidence type="ECO:0000313" key="2">
    <source>
        <dbReference type="Proteomes" id="UP000504606"/>
    </source>
</evidence>
<dbReference type="SMART" id="SM00256">
    <property type="entry name" value="FBOX"/>
    <property type="match status" value="1"/>
</dbReference>
<dbReference type="InterPro" id="IPR001810">
    <property type="entry name" value="F-box_dom"/>
</dbReference>
<evidence type="ECO:0000259" key="1">
    <source>
        <dbReference type="PROSITE" id="PS50181"/>
    </source>
</evidence>
<reference evidence="3" key="1">
    <citation type="submission" date="2025-08" db="UniProtKB">
        <authorList>
            <consortium name="RefSeq"/>
        </authorList>
    </citation>
    <scope>IDENTIFICATION</scope>
    <source>
        <tissue evidence="3">Whole organism</tissue>
    </source>
</reference>
<dbReference type="GeneID" id="113207325"/>
<keyword evidence="2" id="KW-1185">Reference proteome</keyword>
<dbReference type="Proteomes" id="UP000504606">
    <property type="component" value="Unplaced"/>
</dbReference>
<dbReference type="Pfam" id="PF12937">
    <property type="entry name" value="F-box-like"/>
    <property type="match status" value="1"/>
</dbReference>
<feature type="domain" description="F-box" evidence="1">
    <location>
        <begin position="1"/>
        <end position="46"/>
    </location>
</feature>